<evidence type="ECO:0000313" key="7">
    <source>
        <dbReference type="EMBL" id="CAB4222564.1"/>
    </source>
</evidence>
<reference evidence="7" key="1">
    <citation type="submission" date="2020-05" db="EMBL/GenBank/DDBJ databases">
        <authorList>
            <person name="Chiriac C."/>
            <person name="Salcher M."/>
            <person name="Ghai R."/>
            <person name="Kavagutti S V."/>
        </authorList>
    </citation>
    <scope>NUCLEOTIDE SEQUENCE</scope>
</reference>
<evidence type="ECO:0000313" key="4">
    <source>
        <dbReference type="EMBL" id="CAB4182069.1"/>
    </source>
</evidence>
<evidence type="ECO:0000313" key="6">
    <source>
        <dbReference type="EMBL" id="CAB4211105.1"/>
    </source>
</evidence>
<dbReference type="Pfam" id="PF10614">
    <property type="entry name" value="CsgF"/>
    <property type="match status" value="1"/>
</dbReference>
<name>A0A6J5T6Q6_9CAUD</name>
<evidence type="ECO:0000313" key="5">
    <source>
        <dbReference type="EMBL" id="CAB4190720.1"/>
    </source>
</evidence>
<evidence type="ECO:0000313" key="8">
    <source>
        <dbReference type="EMBL" id="CAB5227683.1"/>
    </source>
</evidence>
<dbReference type="EMBL" id="LR798378">
    <property type="protein sequence ID" value="CAB5227683.1"/>
    <property type="molecule type" value="Genomic_DNA"/>
</dbReference>
<dbReference type="InterPro" id="IPR018893">
    <property type="entry name" value="T8SS_CsgF"/>
</dbReference>
<proteinExistence type="predicted"/>
<dbReference type="EMBL" id="LR797021">
    <property type="protein sequence ID" value="CAB4182069.1"/>
    <property type="molecule type" value="Genomic_DNA"/>
</dbReference>
<dbReference type="EMBL" id="LR797518">
    <property type="protein sequence ID" value="CAB4222564.1"/>
    <property type="molecule type" value="Genomic_DNA"/>
</dbReference>
<dbReference type="EMBL" id="LR796860">
    <property type="protein sequence ID" value="CAB4170372.1"/>
    <property type="molecule type" value="Genomic_DNA"/>
</dbReference>
<dbReference type="EMBL" id="LR796945">
    <property type="protein sequence ID" value="CAB4176934.1"/>
    <property type="molecule type" value="Genomic_DNA"/>
</dbReference>
<evidence type="ECO:0000313" key="2">
    <source>
        <dbReference type="EMBL" id="CAB4170372.1"/>
    </source>
</evidence>
<gene>
    <name evidence="4" type="ORF">UFOVP1065_127</name>
    <name evidence="5" type="ORF">UFOVP1198_96</name>
    <name evidence="6" type="ORF">UFOVP1418_88</name>
    <name evidence="8" type="ORF">UFOVP1524_62</name>
    <name evidence="7" type="ORF">UFOVP1651_62</name>
    <name evidence="2" type="ORF">UFOVP908_40</name>
    <name evidence="3" type="ORF">UFOVP990_96</name>
</gene>
<keyword evidence="1" id="KW-0732">Signal</keyword>
<sequence>MKRLVLSFCLISTGVGANELQFGFKSPAFNGVGYSSHVLTIDNQEQTRRQKVIDDKKAEAAKAASDAKNTNLAKFLNNLESRIYATLSQKIAEQLFTDNGATSGEFTVSGNYINWSTDGSTITLRITDPAGSVTEVSVPYGSLAW</sequence>
<organism evidence="7">
    <name type="scientific">uncultured Caudovirales phage</name>
    <dbReference type="NCBI Taxonomy" id="2100421"/>
    <lineage>
        <taxon>Viruses</taxon>
        <taxon>Duplodnaviria</taxon>
        <taxon>Heunggongvirae</taxon>
        <taxon>Uroviricota</taxon>
        <taxon>Caudoviricetes</taxon>
        <taxon>Peduoviridae</taxon>
        <taxon>Maltschvirus</taxon>
        <taxon>Maltschvirus maltsch</taxon>
    </lineage>
</organism>
<dbReference type="EMBL" id="LR797369">
    <property type="protein sequence ID" value="CAB4211105.1"/>
    <property type="molecule type" value="Genomic_DNA"/>
</dbReference>
<protein>
    <submittedName>
        <fullName evidence="7">Type VIII secretion system, CsgF</fullName>
    </submittedName>
</protein>
<evidence type="ECO:0000256" key="1">
    <source>
        <dbReference type="ARBA" id="ARBA00022729"/>
    </source>
</evidence>
<accession>A0A6J5T6Q6</accession>
<evidence type="ECO:0000313" key="3">
    <source>
        <dbReference type="EMBL" id="CAB4176934.1"/>
    </source>
</evidence>
<dbReference type="EMBL" id="LR797157">
    <property type="protein sequence ID" value="CAB4190720.1"/>
    <property type="molecule type" value="Genomic_DNA"/>
</dbReference>